<dbReference type="PROSITE" id="PS51166">
    <property type="entry name" value="CBM20"/>
    <property type="match status" value="1"/>
</dbReference>
<evidence type="ECO:0000259" key="13">
    <source>
        <dbReference type="PROSITE" id="PS51166"/>
    </source>
</evidence>
<organism evidence="14 15">
    <name type="scientific">Hahella chejuensis (strain KCTC 2396)</name>
    <dbReference type="NCBI Taxonomy" id="349521"/>
    <lineage>
        <taxon>Bacteria</taxon>
        <taxon>Pseudomonadati</taxon>
        <taxon>Pseudomonadota</taxon>
        <taxon>Gammaproteobacteria</taxon>
        <taxon>Oceanospirillales</taxon>
        <taxon>Hahellaceae</taxon>
        <taxon>Hahella</taxon>
    </lineage>
</organism>
<feature type="domain" description="CBM20" evidence="13">
    <location>
        <begin position="478"/>
        <end position="579"/>
    </location>
</feature>
<evidence type="ECO:0000256" key="5">
    <source>
        <dbReference type="ARBA" id="ARBA00017303"/>
    </source>
</evidence>
<comment type="cofactor">
    <cofactor evidence="2">
        <name>Ca(2+)</name>
        <dbReference type="ChEBI" id="CHEBI:29108"/>
    </cofactor>
</comment>
<keyword evidence="7 12" id="KW-0378">Hydrolase</keyword>
<reference evidence="14 15" key="1">
    <citation type="journal article" date="2005" name="Nucleic Acids Res.">
        <title>Genomic blueprint of Hahella chejuensis, a marine microbe producing an algicidal agent.</title>
        <authorList>
            <person name="Jeong H."/>
            <person name="Yim J.H."/>
            <person name="Lee C."/>
            <person name="Choi S.-H."/>
            <person name="Park Y.K."/>
            <person name="Yoon S.H."/>
            <person name="Hur C.-G."/>
            <person name="Kang H.-Y."/>
            <person name="Kim D."/>
            <person name="Lee H.H."/>
            <person name="Park K.H."/>
            <person name="Park S.-H."/>
            <person name="Park H.-S."/>
            <person name="Lee H.K."/>
            <person name="Oh T.K."/>
            <person name="Kim J.F."/>
        </authorList>
    </citation>
    <scope>NUCLEOTIDE SEQUENCE [LARGE SCALE GENOMIC DNA]</scope>
    <source>
        <strain evidence="14 15">KCTC 2396</strain>
    </source>
</reference>
<evidence type="ECO:0000256" key="9">
    <source>
        <dbReference type="ARBA" id="ARBA00023277"/>
    </source>
</evidence>
<evidence type="ECO:0000256" key="1">
    <source>
        <dbReference type="ARBA" id="ARBA00000548"/>
    </source>
</evidence>
<dbReference type="EMBL" id="CP000155">
    <property type="protein sequence ID" value="ABC30861.1"/>
    <property type="molecule type" value="Genomic_DNA"/>
</dbReference>
<keyword evidence="8" id="KW-0106">Calcium</keyword>
<keyword evidence="15" id="KW-1185">Reference proteome</keyword>
<dbReference type="InterPro" id="IPR031319">
    <property type="entry name" value="A-amylase_C"/>
</dbReference>
<evidence type="ECO:0000256" key="3">
    <source>
        <dbReference type="ARBA" id="ARBA00008061"/>
    </source>
</evidence>
<evidence type="ECO:0000256" key="12">
    <source>
        <dbReference type="RuleBase" id="RU361134"/>
    </source>
</evidence>
<dbReference type="SMART" id="SM01065">
    <property type="entry name" value="CBM_2"/>
    <property type="match status" value="1"/>
</dbReference>
<dbReference type="RefSeq" id="WP_011397928.1">
    <property type="nucleotide sequence ID" value="NC_007645.1"/>
</dbReference>
<protein>
    <recommendedName>
        <fullName evidence="5 12">Alpha-amylase</fullName>
        <ecNumber evidence="4 12">3.2.1.1</ecNumber>
    </recommendedName>
</protein>
<dbReference type="PANTHER" id="PTHR43447">
    <property type="entry name" value="ALPHA-AMYLASE"/>
    <property type="match status" value="1"/>
</dbReference>
<proteinExistence type="inferred from homology"/>
<dbReference type="Gene3D" id="2.60.40.10">
    <property type="entry name" value="Immunoglobulins"/>
    <property type="match status" value="1"/>
</dbReference>
<dbReference type="CAZy" id="GH13">
    <property type="family name" value="Glycoside Hydrolase Family 13"/>
</dbReference>
<dbReference type="Gene3D" id="2.60.40.1180">
    <property type="entry name" value="Golgi alpha-mannosidase II"/>
    <property type="match status" value="1"/>
</dbReference>
<dbReference type="InterPro" id="IPR013780">
    <property type="entry name" value="Glyco_hydro_b"/>
</dbReference>
<dbReference type="InterPro" id="IPR013783">
    <property type="entry name" value="Ig-like_fold"/>
</dbReference>
<dbReference type="PRINTS" id="PR00110">
    <property type="entry name" value="ALPHAAMYLASE"/>
</dbReference>
<dbReference type="SUPFAM" id="SSF51011">
    <property type="entry name" value="Glycosyl hydrolase domain"/>
    <property type="match status" value="1"/>
</dbReference>
<keyword evidence="10 12" id="KW-0326">Glycosidase</keyword>
<evidence type="ECO:0000256" key="4">
    <source>
        <dbReference type="ARBA" id="ARBA00012595"/>
    </source>
</evidence>
<dbReference type="SUPFAM" id="SSF51445">
    <property type="entry name" value="(Trans)glycosidases"/>
    <property type="match status" value="1"/>
</dbReference>
<dbReference type="InterPro" id="IPR006046">
    <property type="entry name" value="Alpha_amylase"/>
</dbReference>
<dbReference type="GO" id="GO:0046872">
    <property type="term" value="F:metal ion binding"/>
    <property type="evidence" value="ECO:0007669"/>
    <property type="project" value="UniProtKB-KW"/>
</dbReference>
<dbReference type="eggNOG" id="COG0366">
    <property type="taxonomic scope" value="Bacteria"/>
</dbReference>
<name>Q2SER3_HAHCH</name>
<accession>Q2SER3</accession>
<dbReference type="Pfam" id="PF00128">
    <property type="entry name" value="Alpha-amylase"/>
    <property type="match status" value="1"/>
</dbReference>
<dbReference type="EC" id="3.2.1.1" evidence="4 12"/>
<dbReference type="SMART" id="SM00642">
    <property type="entry name" value="Aamy"/>
    <property type="match status" value="1"/>
</dbReference>
<evidence type="ECO:0000256" key="10">
    <source>
        <dbReference type="ARBA" id="ARBA00023295"/>
    </source>
</evidence>
<sequence>MVMDNVNNKNGDNRLGEGMKRFIFASVCAGALCAAGNGYGEVNRHASVMVHLFEWSWEDIAQECEQYLGPKGFTAVQVSPPQAHIGGAQWWTRYQPVSYVLNSRSGDRERFQNMTQRCAAAGVDVYADLVINHMASTGFDFPDVPYGVNDFHNWNCGGINYGDANQVWNCDLVGLKDLKTESDYVRGKIADYINDLMRLGVKGFRIDAAKHMPPADIENIVGRVQGSPYIFQEVIRASGEAVQPEMYTHIADVTEFQMERDLAWHFRNGRMANLIDFSQWDGRVASSDAMVFVANHDDQRQHPEWALTWNDPQGMYYLAHIFMLAYPYGYPRVMSSYYFNNHDQGPPNSGPHTAGACGVDWVCEHRWGGIGNMAKFRQATAANAYISNVSRDGDNRLAFGRGGLGFVALNNDTGAWSASLDTGLPAGEYCDILHGDYVKGVCTGPTVFVDSAGYASVNVAGRDAMAMHVEARVADCPQCQSQRVDVSFTCDNGQTQWGQSVYAVGDLPELGGWSPAGAVKLEPTAYPVWSGVISVPMGTQIEWKCLKRDENNPGAGIEWQPGSNTVFNSDLINATRGGW</sequence>
<evidence type="ECO:0000256" key="6">
    <source>
        <dbReference type="ARBA" id="ARBA00022723"/>
    </source>
</evidence>
<evidence type="ECO:0000256" key="8">
    <source>
        <dbReference type="ARBA" id="ARBA00022837"/>
    </source>
</evidence>
<dbReference type="HOGENOM" id="CLU_013336_3_1_6"/>
<dbReference type="GO" id="GO:0005975">
    <property type="term" value="P:carbohydrate metabolic process"/>
    <property type="evidence" value="ECO:0007669"/>
    <property type="project" value="InterPro"/>
</dbReference>
<dbReference type="AlphaFoldDB" id="Q2SER3"/>
<dbReference type="Proteomes" id="UP000000238">
    <property type="component" value="Chromosome"/>
</dbReference>
<dbReference type="InterPro" id="IPR017853">
    <property type="entry name" value="GH"/>
</dbReference>
<dbReference type="SUPFAM" id="SSF49452">
    <property type="entry name" value="Starch-binding domain-like"/>
    <property type="match status" value="1"/>
</dbReference>
<dbReference type="STRING" id="349521.HCH_04152"/>
<dbReference type="InterPro" id="IPR013784">
    <property type="entry name" value="Carb-bd-like_fold"/>
</dbReference>
<evidence type="ECO:0000256" key="7">
    <source>
        <dbReference type="ARBA" id="ARBA00022801"/>
    </source>
</evidence>
<comment type="catalytic activity">
    <reaction evidence="1 12">
        <text>Endohydrolysis of (1-&gt;4)-alpha-D-glucosidic linkages in polysaccharides containing three or more (1-&gt;4)-alpha-linked D-glucose units.</text>
        <dbReference type="EC" id="3.2.1.1"/>
    </reaction>
</comment>
<comment type="similarity">
    <text evidence="3 11">Belongs to the glycosyl hydrolase 13 family.</text>
</comment>
<keyword evidence="6" id="KW-0479">Metal-binding</keyword>
<dbReference type="KEGG" id="hch:HCH_04152"/>
<evidence type="ECO:0000313" key="14">
    <source>
        <dbReference type="EMBL" id="ABC30861.1"/>
    </source>
</evidence>
<keyword evidence="9 12" id="KW-0119">Carbohydrate metabolism</keyword>
<dbReference type="InterPro" id="IPR002044">
    <property type="entry name" value="CBM20"/>
</dbReference>
<dbReference type="GO" id="GO:2001070">
    <property type="term" value="F:starch binding"/>
    <property type="evidence" value="ECO:0007669"/>
    <property type="project" value="InterPro"/>
</dbReference>
<dbReference type="InterPro" id="IPR006047">
    <property type="entry name" value="GH13_cat_dom"/>
</dbReference>
<evidence type="ECO:0000313" key="15">
    <source>
        <dbReference type="Proteomes" id="UP000000238"/>
    </source>
</evidence>
<dbReference type="Gene3D" id="3.20.20.80">
    <property type="entry name" value="Glycosidases"/>
    <property type="match status" value="1"/>
</dbReference>
<evidence type="ECO:0000256" key="2">
    <source>
        <dbReference type="ARBA" id="ARBA00001913"/>
    </source>
</evidence>
<dbReference type="GO" id="GO:0004556">
    <property type="term" value="F:alpha-amylase activity"/>
    <property type="evidence" value="ECO:0007669"/>
    <property type="project" value="UniProtKB-UniRule"/>
</dbReference>
<dbReference type="CDD" id="cd11317">
    <property type="entry name" value="AmyAc_bac_euk_AmyA"/>
    <property type="match status" value="1"/>
</dbReference>
<dbReference type="CAZy" id="CBM20">
    <property type="family name" value="Carbohydrate-Binding Module Family 20"/>
</dbReference>
<dbReference type="Pfam" id="PF02806">
    <property type="entry name" value="Alpha-amylase_C"/>
    <property type="match status" value="1"/>
</dbReference>
<dbReference type="SMART" id="SM00632">
    <property type="entry name" value="Aamy_C"/>
    <property type="match status" value="1"/>
</dbReference>
<evidence type="ECO:0000256" key="11">
    <source>
        <dbReference type="RuleBase" id="RU003615"/>
    </source>
</evidence>
<dbReference type="InterPro" id="IPR006048">
    <property type="entry name" value="A-amylase/branching_C"/>
</dbReference>
<gene>
    <name evidence="14" type="ordered locus">HCH_04152</name>
</gene>
<dbReference type="CDD" id="cd05810">
    <property type="entry name" value="CBM20_alpha_MTH"/>
    <property type="match status" value="1"/>
</dbReference>
<dbReference type="Pfam" id="PF00686">
    <property type="entry name" value="CBM_20"/>
    <property type="match status" value="1"/>
</dbReference>